<proteinExistence type="predicted"/>
<dbReference type="EMBL" id="JAPEUV010000079">
    <property type="protein sequence ID" value="KAJ4334317.1"/>
    <property type="molecule type" value="Genomic_DNA"/>
</dbReference>
<dbReference type="Gene3D" id="3.40.50.1110">
    <property type="entry name" value="SGNH hydrolase"/>
    <property type="match status" value="1"/>
</dbReference>
<sequence>MNQTEIDKRFSNHYTPIARMPFLGSQFILFGASMTEWSFDKETEGLGWFLKNVYRDKVAVVNEASQFILFGDSLTEWAFDEHNEGFGWHFQQKYGEKVQVQCEGTKQLAANAFTSTRLLHDFDRIVAQATASNAPRTLLFTIFLGANDACLIGERELVPLPAFEANIRKFVETILVQDAMVDTKIVLITPPPINIPCPDVKGKDKGEVRDANQAKRELRGYKTYMSKKRYAERIIQIAREYEETGRVIGLDFWGDLVRARLQDFGEEYEEDKLPGSGLYGARDFGEGYFTDGLHLDKRGYNVLSRGLYNAVLSKWPELSPAQL</sequence>
<dbReference type="Pfam" id="PF00657">
    <property type="entry name" value="Lipase_GDSL"/>
    <property type="match status" value="1"/>
</dbReference>
<dbReference type="GO" id="GO:0016788">
    <property type="term" value="F:hydrolase activity, acting on ester bonds"/>
    <property type="evidence" value="ECO:0007669"/>
    <property type="project" value="InterPro"/>
</dbReference>
<keyword evidence="2" id="KW-1185">Reference proteome</keyword>
<name>A0A9W8WVP9_9PLEO</name>
<reference evidence="1" key="1">
    <citation type="submission" date="2022-10" db="EMBL/GenBank/DDBJ databases">
        <title>Tapping the CABI collections for fungal endophytes: first genome assemblies for Collariella, Neodidymelliopsis, Ascochyta clinopodiicola, Didymella pomorum, Didymosphaeria variabile, Neocosmospora piperis and Neocucurbitaria cava.</title>
        <authorList>
            <person name="Hill R."/>
        </authorList>
    </citation>
    <scope>NUCLEOTIDE SEQUENCE</scope>
    <source>
        <strain evidence="1">IMI 360193</strain>
    </source>
</reference>
<comment type="caution">
    <text evidence="1">The sequence shown here is derived from an EMBL/GenBank/DDBJ whole genome shotgun (WGS) entry which is preliminary data.</text>
</comment>
<evidence type="ECO:0000313" key="1">
    <source>
        <dbReference type="EMBL" id="KAJ4334317.1"/>
    </source>
</evidence>
<dbReference type="InterPro" id="IPR036514">
    <property type="entry name" value="SGNH_hydro_sf"/>
</dbReference>
<dbReference type="AlphaFoldDB" id="A0A9W8WVP9"/>
<evidence type="ECO:0000313" key="2">
    <source>
        <dbReference type="Proteomes" id="UP001140562"/>
    </source>
</evidence>
<dbReference type="SUPFAM" id="SSF52266">
    <property type="entry name" value="SGNH hydrolase"/>
    <property type="match status" value="1"/>
</dbReference>
<dbReference type="InterPro" id="IPR045136">
    <property type="entry name" value="Iah1-like"/>
</dbReference>
<evidence type="ECO:0008006" key="3">
    <source>
        <dbReference type="Google" id="ProtNLM"/>
    </source>
</evidence>
<protein>
    <recommendedName>
        <fullName evidence="3">SGNH hydrolase-type esterase domain-containing protein</fullName>
    </recommendedName>
</protein>
<gene>
    <name evidence="1" type="ORF">N0V87_006969</name>
</gene>
<dbReference type="PANTHER" id="PTHR14209">
    <property type="entry name" value="ISOAMYL ACETATE-HYDROLYZING ESTERASE 1"/>
    <property type="match status" value="1"/>
</dbReference>
<organism evidence="1 2">
    <name type="scientific">Didymella glomerata</name>
    <dbReference type="NCBI Taxonomy" id="749621"/>
    <lineage>
        <taxon>Eukaryota</taxon>
        <taxon>Fungi</taxon>
        <taxon>Dikarya</taxon>
        <taxon>Ascomycota</taxon>
        <taxon>Pezizomycotina</taxon>
        <taxon>Dothideomycetes</taxon>
        <taxon>Pleosporomycetidae</taxon>
        <taxon>Pleosporales</taxon>
        <taxon>Pleosporineae</taxon>
        <taxon>Didymellaceae</taxon>
        <taxon>Didymella</taxon>
    </lineage>
</organism>
<dbReference type="OrthoDB" id="671439at2759"/>
<dbReference type="InterPro" id="IPR001087">
    <property type="entry name" value="GDSL"/>
</dbReference>
<dbReference type="PANTHER" id="PTHR14209:SF19">
    <property type="entry name" value="ISOAMYL ACETATE-HYDROLYZING ESTERASE 1 HOMOLOG"/>
    <property type="match status" value="1"/>
</dbReference>
<accession>A0A9W8WVP9</accession>
<dbReference type="Proteomes" id="UP001140562">
    <property type="component" value="Unassembled WGS sequence"/>
</dbReference>